<reference evidence="1 2" key="1">
    <citation type="submission" date="2019-02" db="EMBL/GenBank/DDBJ databases">
        <title>Deep-cultivation of Planctomycetes and their phenomic and genomic characterization uncovers novel biology.</title>
        <authorList>
            <person name="Wiegand S."/>
            <person name="Jogler M."/>
            <person name="Boedeker C."/>
            <person name="Pinto D."/>
            <person name="Vollmers J."/>
            <person name="Rivas-Marin E."/>
            <person name="Kohn T."/>
            <person name="Peeters S.H."/>
            <person name="Heuer A."/>
            <person name="Rast P."/>
            <person name="Oberbeckmann S."/>
            <person name="Bunk B."/>
            <person name="Jeske O."/>
            <person name="Meyerdierks A."/>
            <person name="Storesund J.E."/>
            <person name="Kallscheuer N."/>
            <person name="Luecker S."/>
            <person name="Lage O.M."/>
            <person name="Pohl T."/>
            <person name="Merkel B.J."/>
            <person name="Hornburger P."/>
            <person name="Mueller R.-W."/>
            <person name="Bruemmer F."/>
            <person name="Labrenz M."/>
            <person name="Spormann A.M."/>
            <person name="Op den Camp H."/>
            <person name="Overmann J."/>
            <person name="Amann R."/>
            <person name="Jetten M.S.M."/>
            <person name="Mascher T."/>
            <person name="Medema M.H."/>
            <person name="Devos D.P."/>
            <person name="Kaster A.-K."/>
            <person name="Ovreas L."/>
            <person name="Rohde M."/>
            <person name="Galperin M.Y."/>
            <person name="Jogler C."/>
        </authorList>
    </citation>
    <scope>NUCLEOTIDE SEQUENCE [LARGE SCALE GENOMIC DNA]</scope>
    <source>
        <strain evidence="1 2">Pla133</strain>
        <plasmid evidence="2">ppla133_1</plasmid>
    </source>
</reference>
<protein>
    <submittedName>
        <fullName evidence="1">Uncharacterized protein</fullName>
    </submittedName>
</protein>
<evidence type="ECO:0000313" key="2">
    <source>
        <dbReference type="Proteomes" id="UP000316921"/>
    </source>
</evidence>
<accession>A0A518BT77</accession>
<dbReference type="EMBL" id="CP036288">
    <property type="protein sequence ID" value="QDU70169.1"/>
    <property type="molecule type" value="Genomic_DNA"/>
</dbReference>
<organism evidence="1 2">
    <name type="scientific">Engelhardtia mirabilis</name>
    <dbReference type="NCBI Taxonomy" id="2528011"/>
    <lineage>
        <taxon>Bacteria</taxon>
        <taxon>Pseudomonadati</taxon>
        <taxon>Planctomycetota</taxon>
        <taxon>Planctomycetia</taxon>
        <taxon>Planctomycetia incertae sedis</taxon>
        <taxon>Engelhardtia</taxon>
    </lineage>
</organism>
<proteinExistence type="predicted"/>
<dbReference type="KEGG" id="pbap:Pla133_52930"/>
<sequence>MNRRGIEERFAIVTLEWMGYALAPMPPEASTRLLRGESAEPTARRLVHAAVIEACGRHDGGQVGWTDICRRDAIAGQGSRGRGVRHRGHAMS</sequence>
<dbReference type="AlphaFoldDB" id="A0A518BT77"/>
<keyword evidence="2" id="KW-1185">Reference proteome</keyword>
<geneLocation type="plasmid" evidence="2">
    <name>ppla133_1</name>
</geneLocation>
<evidence type="ECO:0000313" key="1">
    <source>
        <dbReference type="EMBL" id="QDU70169.1"/>
    </source>
</evidence>
<keyword evidence="1" id="KW-0614">Plasmid</keyword>
<gene>
    <name evidence="1" type="ORF">Pla133_52930</name>
</gene>
<name>A0A518BT77_9BACT</name>
<dbReference type="Proteomes" id="UP000316921">
    <property type="component" value="Plasmid pPla133_1"/>
</dbReference>